<dbReference type="OrthoDB" id="110782at2759"/>
<sequence>MIIFATLYNAVAMILPMWTANSTVNSALTSEIASTNFKAGLMSFCIDSELANSTTTLDHCFYYKFGSGYEDLKVINETVWAKYSEYAPCEGYSKAGDVSDAERLAYATVLATAAGMDATQFDKFLDKSCGILGMGTMTFGGMSMSNGLMAIIAIVGAITCRQGNKKWVGGGFFLAGVAAFTAMLTFVLWMVQAGPLGEKDDTSLKTAFFLMIIAMLHYPLAVFMFWKHLQEQKTNKELDDDQTTFVLEASDSQGGSRAYMSPDSGRSSEGEQSRTSYVKYSDEKSGATKNGMEHDGFFVF</sequence>
<feature type="transmembrane region" description="Helical" evidence="2">
    <location>
        <begin position="206"/>
        <end position="226"/>
    </location>
</feature>
<dbReference type="AlphaFoldDB" id="A0A329S9B5"/>
<evidence type="ECO:0000256" key="2">
    <source>
        <dbReference type="SAM" id="Phobius"/>
    </source>
</evidence>
<reference evidence="4 5" key="1">
    <citation type="submission" date="2018-01" db="EMBL/GenBank/DDBJ databases">
        <title>Draft genome of the strawberry crown rot pathogen Phytophthora cactorum.</title>
        <authorList>
            <person name="Armitage A.D."/>
            <person name="Lysoe E."/>
            <person name="Nellist C.F."/>
            <person name="Harrison R.J."/>
            <person name="Brurberg M.B."/>
        </authorList>
    </citation>
    <scope>NUCLEOTIDE SEQUENCE [LARGE SCALE GENOMIC DNA]</scope>
    <source>
        <strain evidence="4 5">10300</strain>
    </source>
</reference>
<feature type="chain" id="PRO_5016401348" evidence="3">
    <location>
        <begin position="23"/>
        <end position="300"/>
    </location>
</feature>
<accession>A0A329S9B5</accession>
<name>A0A329S9B5_9STRA</name>
<keyword evidence="2" id="KW-1133">Transmembrane helix</keyword>
<feature type="region of interest" description="Disordered" evidence="1">
    <location>
        <begin position="250"/>
        <end position="289"/>
    </location>
</feature>
<dbReference type="VEuPathDB" id="FungiDB:PC110_g11498"/>
<evidence type="ECO:0000256" key="3">
    <source>
        <dbReference type="SAM" id="SignalP"/>
    </source>
</evidence>
<organism evidence="4 5">
    <name type="scientific">Phytophthora cactorum</name>
    <dbReference type="NCBI Taxonomy" id="29920"/>
    <lineage>
        <taxon>Eukaryota</taxon>
        <taxon>Sar</taxon>
        <taxon>Stramenopiles</taxon>
        <taxon>Oomycota</taxon>
        <taxon>Peronosporomycetes</taxon>
        <taxon>Peronosporales</taxon>
        <taxon>Peronosporaceae</taxon>
        <taxon>Phytophthora</taxon>
    </lineage>
</organism>
<gene>
    <name evidence="4" type="ORF">PC110_g11498</name>
</gene>
<protein>
    <submittedName>
        <fullName evidence="4">Uncharacterized protein</fullName>
    </submittedName>
</protein>
<feature type="signal peptide" evidence="3">
    <location>
        <begin position="1"/>
        <end position="22"/>
    </location>
</feature>
<evidence type="ECO:0000313" key="4">
    <source>
        <dbReference type="EMBL" id="RAW32172.1"/>
    </source>
</evidence>
<evidence type="ECO:0000313" key="5">
    <source>
        <dbReference type="Proteomes" id="UP000251314"/>
    </source>
</evidence>
<dbReference type="EMBL" id="MJFZ01000289">
    <property type="protein sequence ID" value="RAW32172.1"/>
    <property type="molecule type" value="Genomic_DNA"/>
</dbReference>
<feature type="compositionally biased region" description="Basic and acidic residues" evidence="1">
    <location>
        <begin position="280"/>
        <end position="289"/>
    </location>
</feature>
<proteinExistence type="predicted"/>
<keyword evidence="5" id="KW-1185">Reference proteome</keyword>
<keyword evidence="2" id="KW-0812">Transmembrane</keyword>
<keyword evidence="2" id="KW-0472">Membrane</keyword>
<keyword evidence="3" id="KW-0732">Signal</keyword>
<feature type="transmembrane region" description="Helical" evidence="2">
    <location>
        <begin position="131"/>
        <end position="155"/>
    </location>
</feature>
<evidence type="ECO:0000256" key="1">
    <source>
        <dbReference type="SAM" id="MobiDB-lite"/>
    </source>
</evidence>
<feature type="transmembrane region" description="Helical" evidence="2">
    <location>
        <begin position="167"/>
        <end position="191"/>
    </location>
</feature>
<comment type="caution">
    <text evidence="4">The sequence shown here is derived from an EMBL/GenBank/DDBJ whole genome shotgun (WGS) entry which is preliminary data.</text>
</comment>
<dbReference type="Proteomes" id="UP000251314">
    <property type="component" value="Unassembled WGS sequence"/>
</dbReference>